<keyword evidence="6" id="KW-0175">Coiled coil</keyword>
<feature type="region of interest" description="Disordered" evidence="7">
    <location>
        <begin position="439"/>
        <end position="493"/>
    </location>
</feature>
<evidence type="ECO:0000259" key="8">
    <source>
        <dbReference type="PROSITE" id="PS50109"/>
    </source>
</evidence>
<dbReference type="SUPFAM" id="SSF55874">
    <property type="entry name" value="ATPase domain of HSP90 chaperone/DNA topoisomerase II/histidine kinase"/>
    <property type="match status" value="1"/>
</dbReference>
<dbReference type="Pfam" id="PF08448">
    <property type="entry name" value="PAS_4"/>
    <property type="match status" value="1"/>
</dbReference>
<keyword evidence="3 10" id="KW-0808">Transferase</keyword>
<dbReference type="Gene3D" id="1.10.287.130">
    <property type="match status" value="1"/>
</dbReference>
<evidence type="ECO:0000256" key="6">
    <source>
        <dbReference type="SAM" id="Coils"/>
    </source>
</evidence>
<dbReference type="NCBIfam" id="TIGR00229">
    <property type="entry name" value="sensory_box"/>
    <property type="match status" value="1"/>
</dbReference>
<dbReference type="EMBL" id="CP020330">
    <property type="protein sequence ID" value="AQZ51304.1"/>
    <property type="molecule type" value="Genomic_DNA"/>
</dbReference>
<dbReference type="PANTHER" id="PTHR42878:SF14">
    <property type="entry name" value="OSMOLARITY TWO-COMPONENT SYSTEM PROTEIN SSK1"/>
    <property type="match status" value="1"/>
</dbReference>
<dbReference type="InterPro" id="IPR005467">
    <property type="entry name" value="His_kinase_dom"/>
</dbReference>
<keyword evidence="11" id="KW-1185">Reference proteome</keyword>
<dbReference type="PANTHER" id="PTHR42878">
    <property type="entry name" value="TWO-COMPONENT HISTIDINE KINASE"/>
    <property type="match status" value="1"/>
</dbReference>
<dbReference type="EC" id="2.7.13.3" evidence="2"/>
<dbReference type="RefSeq" id="WP_018062830.1">
    <property type="nucleotide sequence ID" value="NZ_AQWH01000001.1"/>
</dbReference>
<accession>A0A1U9Z0U9</accession>
<dbReference type="Pfam" id="PF02518">
    <property type="entry name" value="HATPase_c"/>
    <property type="match status" value="1"/>
</dbReference>
<keyword evidence="4 10" id="KW-0418">Kinase</keyword>
<dbReference type="GO" id="GO:0016020">
    <property type="term" value="C:membrane"/>
    <property type="evidence" value="ECO:0007669"/>
    <property type="project" value="UniProtKB-SubCell"/>
</dbReference>
<organism evidence="10 11">
    <name type="scientific">Martelella mediterranea DSM 17316</name>
    <dbReference type="NCBI Taxonomy" id="1122214"/>
    <lineage>
        <taxon>Bacteria</taxon>
        <taxon>Pseudomonadati</taxon>
        <taxon>Pseudomonadota</taxon>
        <taxon>Alphaproteobacteria</taxon>
        <taxon>Hyphomicrobiales</taxon>
        <taxon>Aurantimonadaceae</taxon>
        <taxon>Martelella</taxon>
    </lineage>
</organism>
<dbReference type="OrthoDB" id="9801651at2"/>
<feature type="domain" description="PAS" evidence="9">
    <location>
        <begin position="605"/>
        <end position="675"/>
    </location>
</feature>
<evidence type="ECO:0000313" key="11">
    <source>
        <dbReference type="Proteomes" id="UP000191135"/>
    </source>
</evidence>
<dbReference type="STRING" id="1122214.Mame_01962"/>
<dbReference type="InterPro" id="IPR013656">
    <property type="entry name" value="PAS_4"/>
</dbReference>
<dbReference type="SMART" id="SM00091">
    <property type="entry name" value="PAS"/>
    <property type="match status" value="2"/>
</dbReference>
<dbReference type="GO" id="GO:0004673">
    <property type="term" value="F:protein histidine kinase activity"/>
    <property type="evidence" value="ECO:0007669"/>
    <property type="project" value="UniProtKB-EC"/>
</dbReference>
<evidence type="ECO:0000259" key="9">
    <source>
        <dbReference type="PROSITE" id="PS50112"/>
    </source>
</evidence>
<dbReference type="InterPro" id="IPR035965">
    <property type="entry name" value="PAS-like_dom_sf"/>
</dbReference>
<feature type="compositionally biased region" description="Basic and acidic residues" evidence="7">
    <location>
        <begin position="403"/>
        <end position="413"/>
    </location>
</feature>
<evidence type="ECO:0000256" key="3">
    <source>
        <dbReference type="ARBA" id="ARBA00022679"/>
    </source>
</evidence>
<feature type="coiled-coil region" evidence="6">
    <location>
        <begin position="718"/>
        <end position="748"/>
    </location>
</feature>
<sequence>MSNPPFIAFASHPALRQRFLEARPMLVLDAPDGAIVWANEAGARLFGYSGVDAAIGTGPSDPILRRQFAAVAGRLTEPGDSESLTIHLTQRFRRVTRKATASLFILANHRYFLLECESDARDDASLVRGSQHLALVNGDGQITLRSDDFAATSLGEADIADIVESLSRRADSYIERLVTNEAGIWPVALGRLSSTPDLFLLAVSPDLSAEIRPHIRPERGEAPVPQRPARDVIAAIDESFGALMEESPAESAAPILEPADPAIQPAAPVIRKQPELVAAEETRTPEPEAVEGPLPRRFVWRTDIYGRITEVSSELVEAVGEETGAISGLTFAEVESRLGVKGAGAIGDLLQTTETWSGRSVEWPLGKTNMLVPVDLAALPTFTRERRFDGFRGFGLVRLGEQREAPRPARIPEARQTTSAKTLTDDERHALDEIASQLRSAAPAEDLRPEPPAEDIQPEAPEPQPCGPVIRRTTAPAEKSETTADTSEFDRSENPIVIQAGERILHVNPAFLAVSGYGSLEAVIAAGGTDAFVERGSDDRLFLRTADGDRLPVSFHMQAIAWNDGRALALTLRPAQDSDTLATPLVGAASKPAEAPAPSADKDAEVAELSSILDTATDGIVILDGKRQLRSLSASAAALFATDTAEIAGEPVDILFAEESHGDIHRHLDRLAQRPAGEIATEGLEVIGRESGGGLIPLYVTLGPLPQSDGICMALRDITALKRREDDLRAARREARQAEDDRDAFISALRYEVRQPIDAIVSLSETLDHQPFGAIGDQRYHRIAREIALKGRHARGVIGRLLGEPEPEPEIAPPPAEPEITPRKDEAARINDAVAEAVSMVQPRANGRRIIIRAALSPSVGNAPGSAETLRQIAQELLMGAVQFTPAGGQVVVSTALTADGATVLRFRDNGIAPSRRRVGNGGARSEQGGAENTHLEKARRLAESLGARLEVQAVPNEGMLVEVFLPERQTRPLHY</sequence>
<gene>
    <name evidence="10" type="primary">pdhS</name>
    <name evidence="10" type="ORF">Mame_01962</name>
</gene>
<dbReference type="Pfam" id="PF13188">
    <property type="entry name" value="PAS_8"/>
    <property type="match status" value="2"/>
</dbReference>
<evidence type="ECO:0000256" key="1">
    <source>
        <dbReference type="ARBA" id="ARBA00000085"/>
    </source>
</evidence>
<comment type="catalytic activity">
    <reaction evidence="1">
        <text>ATP + protein L-histidine = ADP + protein N-phospho-L-histidine.</text>
        <dbReference type="EC" id="2.7.13.3"/>
    </reaction>
</comment>
<proteinExistence type="predicted"/>
<dbReference type="GO" id="GO:0007234">
    <property type="term" value="P:osmosensory signaling via phosphorelay pathway"/>
    <property type="evidence" value="ECO:0007669"/>
    <property type="project" value="TreeGrafter"/>
</dbReference>
<dbReference type="InterPro" id="IPR003594">
    <property type="entry name" value="HATPase_dom"/>
</dbReference>
<dbReference type="GO" id="GO:0030295">
    <property type="term" value="F:protein kinase activator activity"/>
    <property type="evidence" value="ECO:0007669"/>
    <property type="project" value="TreeGrafter"/>
</dbReference>
<protein>
    <recommendedName>
        <fullName evidence="2">histidine kinase</fullName>
        <ecNumber evidence="2">2.7.13.3</ecNumber>
    </recommendedName>
</protein>
<dbReference type="KEGG" id="mmed:Mame_01962"/>
<dbReference type="PROSITE" id="PS50109">
    <property type="entry name" value="HIS_KIN"/>
    <property type="match status" value="1"/>
</dbReference>
<keyword evidence="5" id="KW-0472">Membrane</keyword>
<dbReference type="Gene3D" id="3.30.450.20">
    <property type="entry name" value="PAS domain"/>
    <property type="match status" value="1"/>
</dbReference>
<feature type="compositionally biased region" description="Basic and acidic residues" evidence="7">
    <location>
        <begin position="478"/>
        <end position="493"/>
    </location>
</feature>
<dbReference type="PROSITE" id="PS50112">
    <property type="entry name" value="PAS"/>
    <property type="match status" value="1"/>
</dbReference>
<evidence type="ECO:0000256" key="7">
    <source>
        <dbReference type="SAM" id="MobiDB-lite"/>
    </source>
</evidence>
<dbReference type="InterPro" id="IPR050351">
    <property type="entry name" value="BphY/WalK/GraS-like"/>
</dbReference>
<evidence type="ECO:0000256" key="2">
    <source>
        <dbReference type="ARBA" id="ARBA00012438"/>
    </source>
</evidence>
<evidence type="ECO:0000313" key="10">
    <source>
        <dbReference type="EMBL" id="AQZ51304.1"/>
    </source>
</evidence>
<name>A0A1U9Z0U9_9HYPH</name>
<dbReference type="Proteomes" id="UP000191135">
    <property type="component" value="Chromosome"/>
</dbReference>
<dbReference type="eggNOG" id="COG5002">
    <property type="taxonomic scope" value="Bacteria"/>
</dbReference>
<feature type="domain" description="Histidine kinase" evidence="8">
    <location>
        <begin position="748"/>
        <end position="970"/>
    </location>
</feature>
<reference evidence="10 11" key="1">
    <citation type="submission" date="2017-03" db="EMBL/GenBank/DDBJ databases">
        <title>Foreign affairs: Plasmid Transfer between Roseobacters and Rhizobia.</title>
        <authorList>
            <person name="Bartling P."/>
            <person name="Bunk B."/>
            <person name="Overmann J."/>
            <person name="Brinkmann H."/>
            <person name="Petersen J."/>
        </authorList>
    </citation>
    <scope>NUCLEOTIDE SEQUENCE [LARGE SCALE GENOMIC DNA]</scope>
    <source>
        <strain evidence="10 11">MACL11</strain>
    </source>
</reference>
<evidence type="ECO:0000256" key="5">
    <source>
        <dbReference type="ARBA" id="ARBA00023136"/>
    </source>
</evidence>
<dbReference type="Gene3D" id="3.30.565.10">
    <property type="entry name" value="Histidine kinase-like ATPase, C-terminal domain"/>
    <property type="match status" value="1"/>
</dbReference>
<evidence type="ECO:0000256" key="4">
    <source>
        <dbReference type="ARBA" id="ARBA00022777"/>
    </source>
</evidence>
<dbReference type="SUPFAM" id="SSF55785">
    <property type="entry name" value="PYP-like sensor domain (PAS domain)"/>
    <property type="match status" value="1"/>
</dbReference>
<dbReference type="InterPro" id="IPR036890">
    <property type="entry name" value="HATPase_C_sf"/>
</dbReference>
<dbReference type="eggNOG" id="COG2205">
    <property type="taxonomic scope" value="Bacteria"/>
</dbReference>
<dbReference type="GO" id="GO:0000156">
    <property type="term" value="F:phosphorelay response regulator activity"/>
    <property type="evidence" value="ECO:0007669"/>
    <property type="project" value="TreeGrafter"/>
</dbReference>
<dbReference type="InterPro" id="IPR000014">
    <property type="entry name" value="PAS"/>
</dbReference>
<feature type="region of interest" description="Disordered" evidence="7">
    <location>
        <begin position="403"/>
        <end position="427"/>
    </location>
</feature>
<dbReference type="AlphaFoldDB" id="A0A1U9Z0U9"/>
<feature type="region of interest" description="Disordered" evidence="7">
    <location>
        <begin position="915"/>
        <end position="936"/>
    </location>
</feature>